<dbReference type="OrthoDB" id="9098057at2"/>
<accession>A0A5K7YVK5</accession>
<proteinExistence type="predicted"/>
<sequence length="162" mass="18334">MGARGPKQQSPELNERKGNPGKRQPTTTQVMPLPTALAKLPTPPKHLLPIAKSEWRRAGKELVATGRLTTDNLRILEQYCTAYATFRDAHAKMDIEGQYIKTKFTTRPHPAHGIAFRASKEMRDALTLLHGTESEAEKRAPEDPLFDFLNRGKKLRNIRRVK</sequence>
<evidence type="ECO:0000313" key="2">
    <source>
        <dbReference type="EMBL" id="BBO73346.1"/>
    </source>
</evidence>
<keyword evidence="3" id="KW-1185">Reference proteome</keyword>
<organism evidence="2 3">
    <name type="scientific">Desulfosarcina widdelii</name>
    <dbReference type="NCBI Taxonomy" id="947919"/>
    <lineage>
        <taxon>Bacteria</taxon>
        <taxon>Pseudomonadati</taxon>
        <taxon>Thermodesulfobacteriota</taxon>
        <taxon>Desulfobacteria</taxon>
        <taxon>Desulfobacterales</taxon>
        <taxon>Desulfosarcinaceae</taxon>
        <taxon>Desulfosarcina</taxon>
    </lineage>
</organism>
<dbReference type="Pfam" id="PF05119">
    <property type="entry name" value="Terminase_4"/>
    <property type="match status" value="1"/>
</dbReference>
<protein>
    <recommendedName>
        <fullName evidence="4">Terminase</fullName>
    </recommendedName>
</protein>
<dbReference type="AlphaFoldDB" id="A0A5K7YVK5"/>
<evidence type="ECO:0000313" key="3">
    <source>
        <dbReference type="Proteomes" id="UP000427769"/>
    </source>
</evidence>
<reference evidence="2 3" key="1">
    <citation type="submission" date="2019-11" db="EMBL/GenBank/DDBJ databases">
        <title>Comparative genomics of hydrocarbon-degrading Desulfosarcina strains.</title>
        <authorList>
            <person name="Watanabe M."/>
            <person name="Kojima H."/>
            <person name="Fukui M."/>
        </authorList>
    </citation>
    <scope>NUCLEOTIDE SEQUENCE [LARGE SCALE GENOMIC DNA]</scope>
    <source>
        <strain evidence="2 3">PP31</strain>
    </source>
</reference>
<feature type="region of interest" description="Disordered" evidence="1">
    <location>
        <begin position="1"/>
        <end position="30"/>
    </location>
</feature>
<dbReference type="RefSeq" id="WP_155302462.1">
    <property type="nucleotide sequence ID" value="NZ_AP021875.1"/>
</dbReference>
<name>A0A5K7YVK5_9BACT</name>
<dbReference type="EMBL" id="AP021875">
    <property type="protein sequence ID" value="BBO73346.1"/>
    <property type="molecule type" value="Genomic_DNA"/>
</dbReference>
<evidence type="ECO:0000256" key="1">
    <source>
        <dbReference type="SAM" id="MobiDB-lite"/>
    </source>
</evidence>
<dbReference type="InterPro" id="IPR006448">
    <property type="entry name" value="Phage_term_ssu_P27"/>
</dbReference>
<gene>
    <name evidence="2" type="ORF">DSCW_07630</name>
</gene>
<evidence type="ECO:0008006" key="4">
    <source>
        <dbReference type="Google" id="ProtNLM"/>
    </source>
</evidence>
<dbReference type="Proteomes" id="UP000427769">
    <property type="component" value="Chromosome"/>
</dbReference>
<dbReference type="KEGG" id="dwd:DSCW_07630"/>